<gene>
    <name evidence="1" type="ORF">AR1Y2_0388</name>
</gene>
<evidence type="ECO:0000313" key="2">
    <source>
        <dbReference type="Proteomes" id="UP000298653"/>
    </source>
</evidence>
<dbReference type="EMBL" id="CP040058">
    <property type="protein sequence ID" value="QCP33842.1"/>
    <property type="molecule type" value="Genomic_DNA"/>
</dbReference>
<sequence length="46" mass="5549">MNRKKGTFGKIRQGTTKTKLCDVVTETPLFIRYDNNRFIKIMRWNK</sequence>
<keyword evidence="2" id="KW-1185">Reference proteome</keyword>
<evidence type="ECO:0000313" key="1">
    <source>
        <dbReference type="EMBL" id="QCP33842.1"/>
    </source>
</evidence>
<name>A0A4P8I8L6_9FIRM</name>
<organism evidence="1 2">
    <name type="scientific">Anaerostipes rhamnosivorans</name>
    <dbReference type="NCBI Taxonomy" id="1229621"/>
    <lineage>
        <taxon>Bacteria</taxon>
        <taxon>Bacillati</taxon>
        <taxon>Bacillota</taxon>
        <taxon>Clostridia</taxon>
        <taxon>Lachnospirales</taxon>
        <taxon>Lachnospiraceae</taxon>
        <taxon>Anaerostipes</taxon>
    </lineage>
</organism>
<proteinExistence type="predicted"/>
<dbReference type="AlphaFoldDB" id="A0A4P8I8L6"/>
<dbReference type="Proteomes" id="UP000298653">
    <property type="component" value="Chromosome"/>
</dbReference>
<accession>A0A4P8I8L6</accession>
<reference evidence="1 2" key="1">
    <citation type="submission" date="2019-05" db="EMBL/GenBank/DDBJ databases">
        <title>Complete genome sequencing of Anaerostipes rhamnosivorans.</title>
        <authorList>
            <person name="Bui T.P.N."/>
            <person name="de Vos W.M."/>
        </authorList>
    </citation>
    <scope>NUCLEOTIDE SEQUENCE [LARGE SCALE GENOMIC DNA]</scope>
    <source>
        <strain evidence="1 2">1y2</strain>
    </source>
</reference>
<dbReference type="KEGG" id="arf:AR1Y2_0388"/>
<protein>
    <submittedName>
        <fullName evidence="1">Uncharacterized protein</fullName>
    </submittedName>
</protein>